<dbReference type="EMBL" id="CAVMBE010000025">
    <property type="protein sequence ID" value="CAK4016038.1"/>
    <property type="molecule type" value="Genomic_DNA"/>
</dbReference>
<evidence type="ECO:0000313" key="3">
    <source>
        <dbReference type="EMBL" id="CAK4016038.1"/>
    </source>
</evidence>
<comment type="caution">
    <text evidence="3">The sequence shown here is derived from an EMBL/GenBank/DDBJ whole genome shotgun (WGS) entry which is preliminary data.</text>
</comment>
<feature type="signal peptide" evidence="2">
    <location>
        <begin position="1"/>
        <end position="19"/>
    </location>
</feature>
<keyword evidence="2" id="KW-0732">Signal</keyword>
<keyword evidence="4" id="KW-1185">Reference proteome</keyword>
<accession>A0AAI9EAY3</accession>
<dbReference type="Proteomes" id="UP001296104">
    <property type="component" value="Unassembled WGS sequence"/>
</dbReference>
<feature type="chain" id="PRO_5042611425" evidence="2">
    <location>
        <begin position="20"/>
        <end position="88"/>
    </location>
</feature>
<evidence type="ECO:0000256" key="1">
    <source>
        <dbReference type="SAM" id="MobiDB-lite"/>
    </source>
</evidence>
<gene>
    <name evidence="3" type="ORF">LECACI_7A004583</name>
</gene>
<feature type="region of interest" description="Disordered" evidence="1">
    <location>
        <begin position="26"/>
        <end position="71"/>
    </location>
</feature>
<feature type="compositionally biased region" description="Low complexity" evidence="1">
    <location>
        <begin position="39"/>
        <end position="67"/>
    </location>
</feature>
<feature type="compositionally biased region" description="Polar residues" evidence="1">
    <location>
        <begin position="26"/>
        <end position="38"/>
    </location>
</feature>
<evidence type="ECO:0000256" key="2">
    <source>
        <dbReference type="SAM" id="SignalP"/>
    </source>
</evidence>
<proteinExistence type="predicted"/>
<sequence length="88" mass="8282">MQFTSIVATALALAASATAIPQVAPTYTNGTGVTPATNSTGSITPSGTGSPSSSSSPSTSFVPSTGGASQLSTGAMGLLVVGGIAMAF</sequence>
<organism evidence="3 4">
    <name type="scientific">Lecanosticta acicola</name>
    <dbReference type="NCBI Taxonomy" id="111012"/>
    <lineage>
        <taxon>Eukaryota</taxon>
        <taxon>Fungi</taxon>
        <taxon>Dikarya</taxon>
        <taxon>Ascomycota</taxon>
        <taxon>Pezizomycotina</taxon>
        <taxon>Dothideomycetes</taxon>
        <taxon>Dothideomycetidae</taxon>
        <taxon>Mycosphaerellales</taxon>
        <taxon>Mycosphaerellaceae</taxon>
        <taxon>Lecanosticta</taxon>
    </lineage>
</organism>
<dbReference type="AlphaFoldDB" id="A0AAI9EAY3"/>
<reference evidence="3" key="1">
    <citation type="submission" date="2023-11" db="EMBL/GenBank/DDBJ databases">
        <authorList>
            <person name="Alioto T."/>
            <person name="Alioto T."/>
            <person name="Gomez Garrido J."/>
        </authorList>
    </citation>
    <scope>NUCLEOTIDE SEQUENCE</scope>
</reference>
<protein>
    <submittedName>
        <fullName evidence="3">Uncharacterized protein</fullName>
    </submittedName>
</protein>
<name>A0AAI9EAY3_9PEZI</name>
<evidence type="ECO:0000313" key="4">
    <source>
        <dbReference type="Proteomes" id="UP001296104"/>
    </source>
</evidence>